<dbReference type="GO" id="GO:0007165">
    <property type="term" value="P:signal transduction"/>
    <property type="evidence" value="ECO:0007669"/>
    <property type="project" value="UniProtKB-KW"/>
</dbReference>
<dbReference type="GO" id="GO:0006935">
    <property type="term" value="P:chemotaxis"/>
    <property type="evidence" value="ECO:0007669"/>
    <property type="project" value="UniProtKB-ARBA"/>
</dbReference>
<evidence type="ECO:0000256" key="2">
    <source>
        <dbReference type="ARBA" id="ARBA00022729"/>
    </source>
</evidence>
<dbReference type="PANTHER" id="PTHR35936:SF17">
    <property type="entry name" value="ARGININE-BINDING EXTRACELLULAR PROTEIN ARTP"/>
    <property type="match status" value="1"/>
</dbReference>
<keyword evidence="3" id="KW-0807">Transducer</keyword>
<dbReference type="SUPFAM" id="SSF53850">
    <property type="entry name" value="Periplasmic binding protein-like II"/>
    <property type="match status" value="1"/>
</dbReference>
<dbReference type="Pfam" id="PF00015">
    <property type="entry name" value="MCPsignal"/>
    <property type="match status" value="1"/>
</dbReference>
<dbReference type="SUPFAM" id="SSF58104">
    <property type="entry name" value="Methyl-accepting chemotaxis protein (MCP) signaling domain"/>
    <property type="match status" value="1"/>
</dbReference>
<dbReference type="PANTHER" id="PTHR35936">
    <property type="entry name" value="MEMBRANE-BOUND LYTIC MUREIN TRANSGLYCOSYLASE F"/>
    <property type="match status" value="1"/>
</dbReference>
<name>A0A4Q9RAP7_9GAMM</name>
<evidence type="ECO:0000313" key="5">
    <source>
        <dbReference type="EMBL" id="TBU97846.1"/>
    </source>
</evidence>
<evidence type="ECO:0000313" key="6">
    <source>
        <dbReference type="Proteomes" id="UP000292639"/>
    </source>
</evidence>
<dbReference type="Gene3D" id="1.10.287.950">
    <property type="entry name" value="Methyl-accepting chemotaxis protein"/>
    <property type="match status" value="1"/>
</dbReference>
<keyword evidence="6" id="KW-1185">Reference proteome</keyword>
<dbReference type="EMBL" id="QJUP01000008">
    <property type="protein sequence ID" value="TBU97846.1"/>
    <property type="molecule type" value="Genomic_DNA"/>
</dbReference>
<evidence type="ECO:0000259" key="4">
    <source>
        <dbReference type="PROSITE" id="PS50111"/>
    </source>
</evidence>
<dbReference type="OrthoDB" id="9177152at2"/>
<proteinExistence type="inferred from homology"/>
<dbReference type="InterPro" id="IPR001638">
    <property type="entry name" value="Solute-binding_3/MltF_N"/>
</dbReference>
<feature type="domain" description="Methyl-accepting transducer" evidence="4">
    <location>
        <begin position="136"/>
        <end position="201"/>
    </location>
</feature>
<evidence type="ECO:0000256" key="3">
    <source>
        <dbReference type="PROSITE-ProRule" id="PRU00284"/>
    </source>
</evidence>
<dbReference type="InterPro" id="IPR004089">
    <property type="entry name" value="MCPsignal_dom"/>
</dbReference>
<dbReference type="SMART" id="SM00062">
    <property type="entry name" value="PBPb"/>
    <property type="match status" value="1"/>
</dbReference>
<protein>
    <submittedName>
        <fullName evidence="5">Chemotaxis protein</fullName>
    </submittedName>
</protein>
<dbReference type="AlphaFoldDB" id="A0A4Q9RAP7"/>
<dbReference type="GO" id="GO:0016020">
    <property type="term" value="C:membrane"/>
    <property type="evidence" value="ECO:0007669"/>
    <property type="project" value="InterPro"/>
</dbReference>
<dbReference type="PROSITE" id="PS50111">
    <property type="entry name" value="CHEMOTAXIS_TRANSDUC_2"/>
    <property type="match status" value="1"/>
</dbReference>
<dbReference type="Proteomes" id="UP000292639">
    <property type="component" value="Unassembled WGS sequence"/>
</dbReference>
<comment type="similarity">
    <text evidence="1">Belongs to the bacterial solute-binding protein 3 family.</text>
</comment>
<dbReference type="Pfam" id="PF00497">
    <property type="entry name" value="SBP_bac_3"/>
    <property type="match status" value="1"/>
</dbReference>
<dbReference type="Gene3D" id="3.40.190.10">
    <property type="entry name" value="Periplasmic binding protein-like II"/>
    <property type="match status" value="2"/>
</dbReference>
<reference evidence="5 6" key="1">
    <citation type="submission" date="2018-06" db="EMBL/GenBank/DDBJ databases">
        <title>Three novel Pseudomonas species isolated from symptomatic oak.</title>
        <authorList>
            <person name="Bueno-Gonzalez V."/>
            <person name="Brady C."/>
        </authorList>
    </citation>
    <scope>NUCLEOTIDE SEQUENCE [LARGE SCALE GENOMIC DNA]</scope>
    <source>
        <strain evidence="5 6">P17C</strain>
    </source>
</reference>
<accession>A0A4Q9RAP7</accession>
<keyword evidence="2" id="KW-0732">Signal</keyword>
<sequence>MAWLSPKPPRLSAWQQALLAGDPAEALRLGEEMPVALRECLEQGLRPAPPPTERIPLRLLFERLEALQRHARQAIDLTENGLAEIAARSGEQLTFLDHTRGFLDDSSRSADGLRSETQEELDGTRRFFSEQFDGLLQVIEERAKASHNVIQAIDDIGRTVQLLSINAAIEAAHAGDAGRGFSVVATEIRDLSLRTQANARQAFEQIDMSHISQRLNALLEAAASRLEQLSARVDGSLSTLGDLLGQMSARLDEIEGNNRIIAAGVRLGQSADQQLRAHGNWSSALLSDLDSIYAKPDAEARSHDLQRLLHEERLHADPGYDRLADIRARGELRIAIEPAFKGLSFRTAPGKPLQGLDAELARAFARSLGVECRFIEHPWDRCLQLLESGAQRRDNEADLVWSAMPPMPGYDQVAFSTPYVFLPYVLAKRSGDLRIQSAQDLRGKVLGCINDPAAISTLEERGLRWQANRGKPGGSIELANLLTYSDQSLIHDCLADGTVDAFAVDLPIYHWACNGDGSPWRGKLEILPGNLSPQLWFYSVAVANQACNASLLAALNAFIGNYRNQPAYRELVQRWLGKVYDDAHWQFATGVHDADSLAVNEP</sequence>
<dbReference type="RefSeq" id="WP_131188128.1">
    <property type="nucleotide sequence ID" value="NZ_QJUQ01000002.1"/>
</dbReference>
<gene>
    <name evidence="5" type="ORF">DNJ96_08325</name>
</gene>
<evidence type="ECO:0000256" key="1">
    <source>
        <dbReference type="ARBA" id="ARBA00010333"/>
    </source>
</evidence>
<comment type="caution">
    <text evidence="5">The sequence shown here is derived from an EMBL/GenBank/DDBJ whole genome shotgun (WGS) entry which is preliminary data.</text>
</comment>
<organism evidence="5 6">
    <name type="scientific">Stutzerimonas kirkiae</name>
    <dbReference type="NCBI Taxonomy" id="2211392"/>
    <lineage>
        <taxon>Bacteria</taxon>
        <taxon>Pseudomonadati</taxon>
        <taxon>Pseudomonadota</taxon>
        <taxon>Gammaproteobacteria</taxon>
        <taxon>Pseudomonadales</taxon>
        <taxon>Pseudomonadaceae</taxon>
        <taxon>Stutzerimonas</taxon>
    </lineage>
</organism>